<dbReference type="EMBL" id="UFVD01000001">
    <property type="protein sequence ID" value="SUX09420.1"/>
    <property type="molecule type" value="Genomic_DNA"/>
</dbReference>
<evidence type="ECO:0000256" key="2">
    <source>
        <dbReference type="ARBA" id="ARBA00023136"/>
    </source>
</evidence>
<keyword evidence="2" id="KW-0472">Membrane</keyword>
<name>A0A381DGX2_9BACT</name>
<dbReference type="InterPro" id="IPR051407">
    <property type="entry name" value="Bact_OM_lipoprot/Surf_antigen"/>
</dbReference>
<dbReference type="AlphaFoldDB" id="A0A381DGX2"/>
<dbReference type="GeneID" id="93090476"/>
<dbReference type="InterPro" id="IPR008816">
    <property type="entry name" value="Gly_zipper_2TM_dom"/>
</dbReference>
<dbReference type="GO" id="GO:0019867">
    <property type="term" value="C:outer membrane"/>
    <property type="evidence" value="ECO:0007669"/>
    <property type="project" value="InterPro"/>
</dbReference>
<sequence>MKKIFCILTCFCVLGFAKTIQIDVTKVIPLYEKQASNPNCDTSGFSDENNILGTVIGGVAGGVLGNQIGGGTGKTIATIVGATAGGYAGNKVQGNMKSKNNCDNATQREVLTGYKNIGYYNGKEYYEISNKKLNSITIEVR</sequence>
<dbReference type="Proteomes" id="UP000254920">
    <property type="component" value="Unassembled WGS sequence"/>
</dbReference>
<comment type="subcellular location">
    <subcellularLocation>
        <location evidence="1">Membrane</location>
    </subcellularLocation>
</comment>
<dbReference type="PANTHER" id="PTHR35603:SF2">
    <property type="entry name" value="OUTER MEMBRANE LIPOPROTEIN"/>
    <property type="match status" value="1"/>
</dbReference>
<evidence type="ECO:0000313" key="5">
    <source>
        <dbReference type="Proteomes" id="UP000254920"/>
    </source>
</evidence>
<dbReference type="Pfam" id="PF05433">
    <property type="entry name" value="Rick_17kDa_Anti"/>
    <property type="match status" value="1"/>
</dbReference>
<evidence type="ECO:0000256" key="1">
    <source>
        <dbReference type="ARBA" id="ARBA00004370"/>
    </source>
</evidence>
<accession>A0A381DGX2</accession>
<organism evidence="4 5">
    <name type="scientific">Campylobacter sputorum subsp. sputorum</name>
    <dbReference type="NCBI Taxonomy" id="32024"/>
    <lineage>
        <taxon>Bacteria</taxon>
        <taxon>Pseudomonadati</taxon>
        <taxon>Campylobacterota</taxon>
        <taxon>Epsilonproteobacteria</taxon>
        <taxon>Campylobacterales</taxon>
        <taxon>Campylobacteraceae</taxon>
        <taxon>Campylobacter</taxon>
    </lineage>
</organism>
<gene>
    <name evidence="4" type="ORF">NCTC12475_00021</name>
</gene>
<reference evidence="4 5" key="1">
    <citation type="submission" date="2018-06" db="EMBL/GenBank/DDBJ databases">
        <authorList>
            <consortium name="Pathogen Informatics"/>
            <person name="Doyle S."/>
        </authorList>
    </citation>
    <scope>NUCLEOTIDE SEQUENCE [LARGE SCALE GENOMIC DNA]</scope>
    <source>
        <strain evidence="4 5">NCTC12475</strain>
    </source>
</reference>
<keyword evidence="5" id="KW-1185">Reference proteome</keyword>
<dbReference type="RefSeq" id="WP_089182320.1">
    <property type="nucleotide sequence ID" value="NZ_CP043427.1"/>
</dbReference>
<feature type="domain" description="Glycine zipper 2TM" evidence="3">
    <location>
        <begin position="52"/>
        <end position="93"/>
    </location>
</feature>
<dbReference type="PANTHER" id="PTHR35603">
    <property type="match status" value="1"/>
</dbReference>
<proteinExistence type="predicted"/>
<dbReference type="OrthoDB" id="5363558at2"/>
<protein>
    <submittedName>
        <fullName evidence="4">Surface antigen</fullName>
    </submittedName>
</protein>
<evidence type="ECO:0000259" key="3">
    <source>
        <dbReference type="Pfam" id="PF05433"/>
    </source>
</evidence>
<evidence type="ECO:0000313" key="4">
    <source>
        <dbReference type="EMBL" id="SUX09420.1"/>
    </source>
</evidence>
<dbReference type="STRING" id="32024.GCA_000788295_00432"/>